<feature type="transmembrane region" description="Helical" evidence="7">
    <location>
        <begin position="949"/>
        <end position="968"/>
    </location>
</feature>
<feature type="compositionally biased region" description="Polar residues" evidence="6">
    <location>
        <begin position="357"/>
        <end position="369"/>
    </location>
</feature>
<dbReference type="Pfam" id="PF03600">
    <property type="entry name" value="CitMHS"/>
    <property type="match status" value="1"/>
</dbReference>
<feature type="compositionally biased region" description="Low complexity" evidence="6">
    <location>
        <begin position="311"/>
        <end position="331"/>
    </location>
</feature>
<feature type="transmembrane region" description="Helical" evidence="7">
    <location>
        <begin position="559"/>
        <end position="578"/>
    </location>
</feature>
<evidence type="ECO:0000259" key="8">
    <source>
        <dbReference type="PROSITE" id="PS51382"/>
    </source>
</evidence>
<feature type="transmembrane region" description="Helical" evidence="7">
    <location>
        <begin position="684"/>
        <end position="713"/>
    </location>
</feature>
<dbReference type="GO" id="GO:0005886">
    <property type="term" value="C:plasma membrane"/>
    <property type="evidence" value="ECO:0007669"/>
    <property type="project" value="TreeGrafter"/>
</dbReference>
<feature type="compositionally biased region" description="Polar residues" evidence="6">
    <location>
        <begin position="211"/>
        <end position="221"/>
    </location>
</feature>
<evidence type="ECO:0000256" key="1">
    <source>
        <dbReference type="ARBA" id="ARBA00004141"/>
    </source>
</evidence>
<dbReference type="CDD" id="cd01115">
    <property type="entry name" value="SLC13_permease"/>
    <property type="match status" value="1"/>
</dbReference>
<feature type="compositionally biased region" description="Polar residues" evidence="6">
    <location>
        <begin position="332"/>
        <end position="341"/>
    </location>
</feature>
<feature type="domain" description="SPX" evidence="8">
    <location>
        <begin position="2"/>
        <end position="457"/>
    </location>
</feature>
<comment type="caution">
    <text evidence="9">The sequence shown here is derived from an EMBL/GenBank/DDBJ whole genome shotgun (WGS) entry which is preliminary data.</text>
</comment>
<protein>
    <submittedName>
        <fullName evidence="9">Low-affinity phosphate transporter</fullName>
    </submittedName>
</protein>
<evidence type="ECO:0000256" key="6">
    <source>
        <dbReference type="SAM" id="MobiDB-lite"/>
    </source>
</evidence>
<accession>A0A9P6EZD2</accession>
<organism evidence="9 10">
    <name type="scientific">Mortierella hygrophila</name>
    <dbReference type="NCBI Taxonomy" id="979708"/>
    <lineage>
        <taxon>Eukaryota</taxon>
        <taxon>Fungi</taxon>
        <taxon>Fungi incertae sedis</taxon>
        <taxon>Mucoromycota</taxon>
        <taxon>Mortierellomycotina</taxon>
        <taxon>Mortierellomycetes</taxon>
        <taxon>Mortierellales</taxon>
        <taxon>Mortierellaceae</taxon>
        <taxon>Mortierella</taxon>
    </lineage>
</organism>
<dbReference type="InterPro" id="IPR004331">
    <property type="entry name" value="SPX_dom"/>
</dbReference>
<feature type="transmembrane region" description="Helical" evidence="7">
    <location>
        <begin position="725"/>
        <end position="748"/>
    </location>
</feature>
<evidence type="ECO:0000256" key="3">
    <source>
        <dbReference type="ARBA" id="ARBA00022692"/>
    </source>
</evidence>
<evidence type="ECO:0000256" key="7">
    <source>
        <dbReference type="SAM" id="Phobius"/>
    </source>
</evidence>
<feature type="transmembrane region" description="Helical" evidence="7">
    <location>
        <begin position="639"/>
        <end position="664"/>
    </location>
</feature>
<dbReference type="PANTHER" id="PTHR10283:SF92">
    <property type="entry name" value="LOW-AFFINITY PHOSPHATE TRANSPORTER PHO91"/>
    <property type="match status" value="1"/>
</dbReference>
<dbReference type="PROSITE" id="PS51382">
    <property type="entry name" value="SPX"/>
    <property type="match status" value="1"/>
</dbReference>
<evidence type="ECO:0000313" key="10">
    <source>
        <dbReference type="Proteomes" id="UP000723463"/>
    </source>
</evidence>
<dbReference type="GO" id="GO:0005315">
    <property type="term" value="F:phosphate transmembrane transporter activity"/>
    <property type="evidence" value="ECO:0007669"/>
    <property type="project" value="TreeGrafter"/>
</dbReference>
<feature type="region of interest" description="Disordered" evidence="6">
    <location>
        <begin position="44"/>
        <end position="70"/>
    </location>
</feature>
<feature type="transmembrane region" description="Helical" evidence="7">
    <location>
        <begin position="812"/>
        <end position="830"/>
    </location>
</feature>
<keyword evidence="10" id="KW-1185">Reference proteome</keyword>
<dbReference type="GO" id="GO:0006797">
    <property type="term" value="P:polyphosphate metabolic process"/>
    <property type="evidence" value="ECO:0007669"/>
    <property type="project" value="TreeGrafter"/>
</dbReference>
<proteinExistence type="predicted"/>
<feature type="transmembrane region" description="Helical" evidence="7">
    <location>
        <begin position="998"/>
        <end position="1018"/>
    </location>
</feature>
<keyword evidence="3 7" id="KW-0812">Transmembrane</keyword>
<dbReference type="Gene3D" id="3.80.10.10">
    <property type="entry name" value="Ribonuclease Inhibitor"/>
    <property type="match status" value="1"/>
</dbReference>
<keyword evidence="4 7" id="KW-1133">Transmembrane helix</keyword>
<feature type="region of interest" description="Disordered" evidence="6">
    <location>
        <begin position="277"/>
        <end position="374"/>
    </location>
</feature>
<dbReference type="InterPro" id="IPR004680">
    <property type="entry name" value="Cit_transptr-like_dom"/>
</dbReference>
<evidence type="ECO:0000256" key="4">
    <source>
        <dbReference type="ARBA" id="ARBA00022989"/>
    </source>
</evidence>
<feature type="compositionally biased region" description="Basic and acidic residues" evidence="6">
    <location>
        <begin position="186"/>
        <end position="203"/>
    </location>
</feature>
<reference evidence="9" key="1">
    <citation type="journal article" date="2020" name="Fungal Divers.">
        <title>Resolving the Mortierellaceae phylogeny through synthesis of multi-gene phylogenetics and phylogenomics.</title>
        <authorList>
            <person name="Vandepol N."/>
            <person name="Liber J."/>
            <person name="Desiro A."/>
            <person name="Na H."/>
            <person name="Kennedy M."/>
            <person name="Barry K."/>
            <person name="Grigoriev I.V."/>
            <person name="Miller A.N."/>
            <person name="O'Donnell K."/>
            <person name="Stajich J.E."/>
            <person name="Bonito G."/>
        </authorList>
    </citation>
    <scope>NUCLEOTIDE SEQUENCE</scope>
    <source>
        <strain evidence="9">NRRL 2591</strain>
    </source>
</reference>
<evidence type="ECO:0000313" key="9">
    <source>
        <dbReference type="EMBL" id="KAF9538784.1"/>
    </source>
</evidence>
<feature type="transmembrane region" description="Helical" evidence="7">
    <location>
        <begin position="768"/>
        <end position="791"/>
    </location>
</feature>
<dbReference type="SUPFAM" id="SSF52047">
    <property type="entry name" value="RNI-like"/>
    <property type="match status" value="1"/>
</dbReference>
<keyword evidence="5 7" id="KW-0472">Membrane</keyword>
<feature type="transmembrane region" description="Helical" evidence="7">
    <location>
        <begin position="590"/>
        <end position="618"/>
    </location>
</feature>
<comment type="subcellular location">
    <subcellularLocation>
        <location evidence="1">Membrane</location>
        <topology evidence="1">Multi-pass membrane protein</topology>
    </subcellularLocation>
</comment>
<dbReference type="Pfam" id="PF03105">
    <property type="entry name" value="SPX"/>
    <property type="match status" value="1"/>
</dbReference>
<feature type="compositionally biased region" description="Basic and acidic residues" evidence="6">
    <location>
        <begin position="342"/>
        <end position="351"/>
    </location>
</feature>
<dbReference type="GO" id="GO:0006817">
    <property type="term" value="P:phosphate ion transport"/>
    <property type="evidence" value="ECO:0007669"/>
    <property type="project" value="TreeGrafter"/>
</dbReference>
<dbReference type="Proteomes" id="UP000723463">
    <property type="component" value="Unassembled WGS sequence"/>
</dbReference>
<feature type="region of interest" description="Disordered" evidence="6">
    <location>
        <begin position="180"/>
        <end position="237"/>
    </location>
</feature>
<evidence type="ECO:0000256" key="2">
    <source>
        <dbReference type="ARBA" id="ARBA00022448"/>
    </source>
</evidence>
<name>A0A9P6EZD2_9FUNG</name>
<feature type="transmembrane region" description="Helical" evidence="7">
    <location>
        <begin position="866"/>
        <end position="884"/>
    </location>
</feature>
<feature type="transmembrane region" description="Helical" evidence="7">
    <location>
        <begin position="904"/>
        <end position="937"/>
    </location>
</feature>
<dbReference type="EMBL" id="JAAAXW010000284">
    <property type="protein sequence ID" value="KAF9538784.1"/>
    <property type="molecule type" value="Genomic_DNA"/>
</dbReference>
<gene>
    <name evidence="9" type="primary">PHO91_3</name>
    <name evidence="9" type="ORF">EC957_006206</name>
</gene>
<dbReference type="InterPro" id="IPR032675">
    <property type="entry name" value="LRR_dom_sf"/>
</dbReference>
<dbReference type="PANTHER" id="PTHR10283">
    <property type="entry name" value="SOLUTE CARRIER FAMILY 13 MEMBER"/>
    <property type="match status" value="1"/>
</dbReference>
<keyword evidence="2" id="KW-0813">Transport</keyword>
<feature type="transmembrane region" description="Helical" evidence="7">
    <location>
        <begin position="842"/>
        <end position="859"/>
    </location>
</feature>
<sequence>MVKFSHSLQFNTVPDWANEYIAYTNLKKTLYAIEKYNVQNAIEGETAAPPPPRLSDLEQGQGGSSSEKRSGFRRFIGNKEIKKEAVAAAAQEAALHGASEIFPVESAAFEQELTKELAKITAFYIRKDRELAAELDAVDRQWQLEELKSAPQQDHVDMERRKSINIFDERRLNNQEKTQLSNMMGWERDGLQDGDGADSHDGALHPVSHGGAQTANGSTIGDGSVRDGQGSSASPGTAIAISEADGSEYHHPSSHGRTSSVGDLTEIVWRREHLIESDDDDSTKDKAKKTSLSSGKVHPMDGPLEAGPSDYSQHYQHQPDQQQQRSSQYLQAPSSKPGTRRQSFDDLKEPPVDLTLRRSTSQVSHQRSFSMDPRRSFSAVRDIVTGGGTITHENPNLRPSAYAPLTTEALLRRRLIDTYMLLSELKSYVALNYLGFQKIIKKHDKLAHTNTLGNYMSTVVNQSPPFKVESRQNLDSQILRLQAIYARTCTNGSMSQAAKELRAHLREYIVWERNTVWRDMVQQERKAEGARAVDPKEQEPWIVFGHAIYFMNAADFRRLILGIIGCGIFALLMCVSIFDTREQNRCFAILITVAYLWATEVFPLFATAFLVPLLAVLCQVMRDPITKETLSTSAATKLVFGYMFSPTIMLLIGGFSIASALSKFGIAKAIASAVLSKAGTDPKWVLLANMFVATVASMFISNVAAPVLCFSLIQSILRNLPHKSTFGPCLIMGIALASNVGGMASPISSPQNLITIQNMTPPPSWGNWFAVSIPLCIIIDLIIWAWLILLWRPQRDTPTIPVMRATKEPMTFQKVFICLVTVGTIILWCIENTFQEQLGDMGVIAILPVVAFFGSGLLTKEDFNNFLWTVIVLAMGGIALGKAVDSSGLLDTIAHHIQTAVSGFSMWVVLLIFSCLTLVFATFVSHTVAAVIILPIIQQVGMTFADPHPRVLVMGAGLVCSAAMGLPVSGYPNMLAIAQVDDLGMHYLSTMDFVKSGVPLSILATLCCITIGYVNRVFYHAFQPYLWRTLRLLGEWYPDLDDTTTTTKEGSKSVILAQQKLFLGKSEWIRSLEYDQWRLASELNPGVLFAFREESRCSGLLELATTFFDEEGKEDDVDSLFVEASETNEAIKERNVFAAEALGALICQNVRLRKCDVNLGLIDAWVLPVLMEPLKSHPFLRELRIAKWSHFRGPVLERLLKHLPPTLEVLWLNWEKVPLAGQDQVEDDEDEISFGLEAYVEDESEYSWPKTFPAMREVHLMGIYSGLRGPHILRFLQRCLHLHTLTWPGWPIYRPSSMDPFSFIFNLSHLHHHQGGSRIKHLTFNMGAFDDRLRIVLPGPSEAVESLRLTRTELMSKSGFLRELTLRWCDTLTVLEFGREACVWYMDTVAILKTCPHLLVFRVECASKPACLSAGIFNAPNADTWICRDLKVLEITFIDYPYRYEVAIEDEFSLDPDDLAFFQQQASSRSTTTTASTKLLSRRMIRNIYRQLGSLTRLQSLTLGSQGPYNDSQSAAFEFRKRPLTSLDMSLESGLYHLKNLVDLQVLNVKGVKCLNMGADEIRWMRQCWPKLRKICGLKGDLIEELQVVVEEEGPGLVLK</sequence>
<evidence type="ECO:0000256" key="5">
    <source>
        <dbReference type="ARBA" id="ARBA00023136"/>
    </source>
</evidence>